<organism evidence="2 3">
    <name type="scientific">Ancylobacter mangrovi</name>
    <dbReference type="NCBI Taxonomy" id="2972472"/>
    <lineage>
        <taxon>Bacteria</taxon>
        <taxon>Pseudomonadati</taxon>
        <taxon>Pseudomonadota</taxon>
        <taxon>Alphaproteobacteria</taxon>
        <taxon>Hyphomicrobiales</taxon>
        <taxon>Xanthobacteraceae</taxon>
        <taxon>Ancylobacter</taxon>
    </lineage>
</organism>
<keyword evidence="3" id="KW-1185">Reference proteome</keyword>
<dbReference type="RefSeq" id="WP_258731188.1">
    <property type="nucleotide sequence ID" value="NZ_JANTHZ010000001.1"/>
</dbReference>
<feature type="region of interest" description="Disordered" evidence="1">
    <location>
        <begin position="55"/>
        <end position="81"/>
    </location>
</feature>
<proteinExistence type="predicted"/>
<dbReference type="Pfam" id="PF13318">
    <property type="entry name" value="AtzG-like"/>
    <property type="match status" value="1"/>
</dbReference>
<evidence type="ECO:0000313" key="2">
    <source>
        <dbReference type="EMBL" id="MCS0494244.1"/>
    </source>
</evidence>
<dbReference type="InterPro" id="IPR025148">
    <property type="entry name" value="AtzG-like"/>
</dbReference>
<accession>A0A9X2T4B4</accession>
<name>A0A9X2T4B4_9HYPH</name>
<comment type="caution">
    <text evidence="2">The sequence shown here is derived from an EMBL/GenBank/DDBJ whole genome shotgun (WGS) entry which is preliminary data.</text>
</comment>
<dbReference type="EMBL" id="JANTHZ010000001">
    <property type="protein sequence ID" value="MCS0494244.1"/>
    <property type="molecule type" value="Genomic_DNA"/>
</dbReference>
<protein>
    <submittedName>
        <fullName evidence="2">DUF4089 domain-containing protein</fullName>
    </submittedName>
</protein>
<gene>
    <name evidence="2" type="ORF">NVS89_03980</name>
</gene>
<dbReference type="Proteomes" id="UP001151088">
    <property type="component" value="Unassembled WGS sequence"/>
</dbReference>
<dbReference type="AlphaFoldDB" id="A0A9X2T4B4"/>
<reference evidence="2" key="1">
    <citation type="submission" date="2022-08" db="EMBL/GenBank/DDBJ databases">
        <authorList>
            <person name="Li F."/>
        </authorList>
    </citation>
    <scope>NUCLEOTIDE SEQUENCE</scope>
    <source>
        <strain evidence="2">MQZ15Z-1</strain>
    </source>
</reference>
<sequence length="81" mass="8497">MDRRQSGGGGEAGAFLDAALAVMELPLEPELRPRVVMHLETALAMARLVSTFPLPDEAEPAPVYQPGDAAPGDVETGSVRP</sequence>
<evidence type="ECO:0000313" key="3">
    <source>
        <dbReference type="Proteomes" id="UP001151088"/>
    </source>
</evidence>
<evidence type="ECO:0000256" key="1">
    <source>
        <dbReference type="SAM" id="MobiDB-lite"/>
    </source>
</evidence>